<evidence type="ECO:0000313" key="1">
    <source>
        <dbReference type="EMBL" id="OMO89211.1"/>
    </source>
</evidence>
<dbReference type="PANTHER" id="PTHR11670">
    <property type="entry name" value="ACONITASE/IRON-RESPONSIVE ELEMENT FAMILY MEMBER"/>
    <property type="match status" value="1"/>
</dbReference>
<dbReference type="STRING" id="210143.A0A1R3J2Z9"/>
<dbReference type="OrthoDB" id="2224430at2759"/>
<dbReference type="EMBL" id="AWWV01008807">
    <property type="protein sequence ID" value="OMO89211.1"/>
    <property type="molecule type" value="Genomic_DNA"/>
</dbReference>
<gene>
    <name evidence="1" type="ORF">CCACVL1_07988</name>
</gene>
<dbReference type="AlphaFoldDB" id="A0A1R3J2Z9"/>
<reference evidence="1 2" key="1">
    <citation type="submission" date="2013-09" db="EMBL/GenBank/DDBJ databases">
        <title>Corchorus capsularis genome sequencing.</title>
        <authorList>
            <person name="Alam M."/>
            <person name="Haque M.S."/>
            <person name="Islam M.S."/>
            <person name="Emdad E.M."/>
            <person name="Islam M.M."/>
            <person name="Ahmed B."/>
            <person name="Halim A."/>
            <person name="Hossen Q.M.M."/>
            <person name="Hossain M.Z."/>
            <person name="Ahmed R."/>
            <person name="Khan M.M."/>
            <person name="Islam R."/>
            <person name="Rashid M.M."/>
            <person name="Khan S.A."/>
            <person name="Rahman M.S."/>
            <person name="Alam M."/>
        </authorList>
    </citation>
    <scope>NUCLEOTIDE SEQUENCE [LARGE SCALE GENOMIC DNA]</scope>
    <source>
        <strain evidence="2">cv. CVL-1</strain>
        <tissue evidence="1">Whole seedling</tissue>
    </source>
</reference>
<accession>A0A1R3J2Z9</accession>
<organism evidence="1 2">
    <name type="scientific">Corchorus capsularis</name>
    <name type="common">Jute</name>
    <dbReference type="NCBI Taxonomy" id="210143"/>
    <lineage>
        <taxon>Eukaryota</taxon>
        <taxon>Viridiplantae</taxon>
        <taxon>Streptophyta</taxon>
        <taxon>Embryophyta</taxon>
        <taxon>Tracheophyta</taxon>
        <taxon>Spermatophyta</taxon>
        <taxon>Magnoliopsida</taxon>
        <taxon>eudicotyledons</taxon>
        <taxon>Gunneridae</taxon>
        <taxon>Pentapetalae</taxon>
        <taxon>rosids</taxon>
        <taxon>malvids</taxon>
        <taxon>Malvales</taxon>
        <taxon>Malvaceae</taxon>
        <taxon>Grewioideae</taxon>
        <taxon>Apeibeae</taxon>
        <taxon>Corchorus</taxon>
    </lineage>
</organism>
<evidence type="ECO:0000313" key="2">
    <source>
        <dbReference type="Proteomes" id="UP000188268"/>
    </source>
</evidence>
<sequence length="125" mass="14472">MALCRNLKVGWVWVPDERKRSGEGQAYLLHQRGFLQKTCLHKTKSKHLYSEKFDKALQRRMRIFPLCFKSGEDVDKVGLTGDERLAIDFPSKIIKIKPGQDVTVTIDNGKSFTCTLRFNNELWKA</sequence>
<comment type="caution">
    <text evidence="1">The sequence shown here is derived from an EMBL/GenBank/DDBJ whole genome shotgun (WGS) entry which is preliminary data.</text>
</comment>
<keyword evidence="2" id="KW-1185">Reference proteome</keyword>
<protein>
    <submittedName>
        <fullName evidence="1">Aconitase/3-isopropylmalate dehydratase, swivel</fullName>
    </submittedName>
</protein>
<name>A0A1R3J2Z9_COCAP</name>
<proteinExistence type="predicted"/>
<dbReference type="InterPro" id="IPR006249">
    <property type="entry name" value="Aconitase/IRP2"/>
</dbReference>
<dbReference type="InterPro" id="IPR015928">
    <property type="entry name" value="Aconitase/3IPM_dehydase_swvl"/>
</dbReference>
<dbReference type="Gene3D" id="3.20.19.10">
    <property type="entry name" value="Aconitase, domain 4"/>
    <property type="match status" value="1"/>
</dbReference>
<dbReference type="Proteomes" id="UP000188268">
    <property type="component" value="Unassembled WGS sequence"/>
</dbReference>
<dbReference type="Gramene" id="OMO89211">
    <property type="protein sequence ID" value="OMO89211"/>
    <property type="gene ID" value="CCACVL1_07988"/>
</dbReference>